<protein>
    <submittedName>
        <fullName evidence="2">ATP-dependent Helicase</fullName>
    </submittedName>
</protein>
<dbReference type="OrthoDB" id="10058710at2759"/>
<feature type="domain" description="Helitron helicase-like" evidence="1">
    <location>
        <begin position="88"/>
        <end position="214"/>
    </location>
</feature>
<dbReference type="Pfam" id="PF14214">
    <property type="entry name" value="Helitron_like_N"/>
    <property type="match status" value="1"/>
</dbReference>
<keyword evidence="2" id="KW-0347">Helicase</keyword>
<gene>
    <name evidence="2" type="ORF">BpHYR1_003241</name>
</gene>
<evidence type="ECO:0000259" key="1">
    <source>
        <dbReference type="Pfam" id="PF14214"/>
    </source>
</evidence>
<dbReference type="EMBL" id="REGN01009013">
    <property type="protein sequence ID" value="RNA02177.1"/>
    <property type="molecule type" value="Genomic_DNA"/>
</dbReference>
<evidence type="ECO:0000313" key="2">
    <source>
        <dbReference type="EMBL" id="RNA02177.1"/>
    </source>
</evidence>
<feature type="non-terminal residue" evidence="2">
    <location>
        <position position="1"/>
    </location>
</feature>
<name>A0A3M7PSP8_BRAPC</name>
<accession>A0A3M7PSP8</accession>
<dbReference type="GO" id="GO:0004386">
    <property type="term" value="F:helicase activity"/>
    <property type="evidence" value="ECO:0007669"/>
    <property type="project" value="UniProtKB-KW"/>
</dbReference>
<dbReference type="InterPro" id="IPR025476">
    <property type="entry name" value="Helitron_helicase-like"/>
</dbReference>
<keyword evidence="2" id="KW-0067">ATP-binding</keyword>
<keyword evidence="3" id="KW-1185">Reference proteome</keyword>
<sequence length="216" mass="25813">GVKAREEHSTLGRIVALIRQLFSSLFLYCSPLQFKSLKRLPFTSMRKSRHYIFYQKYGRFAFQHRYDERYELNQAVITTNSRVTLKEFYKYQIHPRDGLPNAIFRMSKLFQENIVSAWMKIKKNNLQFLRTHQNQLRILDYQRVLERIRQPDFNRNEPIGRAFILPSSFEGSDQSMKQHYYDALEIAGHFGRADYFVTFASNPQWPELKRTLANGQ</sequence>
<proteinExistence type="predicted"/>
<organism evidence="2 3">
    <name type="scientific">Brachionus plicatilis</name>
    <name type="common">Marine rotifer</name>
    <name type="synonym">Brachionus muelleri</name>
    <dbReference type="NCBI Taxonomy" id="10195"/>
    <lineage>
        <taxon>Eukaryota</taxon>
        <taxon>Metazoa</taxon>
        <taxon>Spiralia</taxon>
        <taxon>Gnathifera</taxon>
        <taxon>Rotifera</taxon>
        <taxon>Eurotatoria</taxon>
        <taxon>Monogononta</taxon>
        <taxon>Pseudotrocha</taxon>
        <taxon>Ploima</taxon>
        <taxon>Brachionidae</taxon>
        <taxon>Brachionus</taxon>
    </lineage>
</organism>
<evidence type="ECO:0000313" key="3">
    <source>
        <dbReference type="Proteomes" id="UP000276133"/>
    </source>
</evidence>
<dbReference type="AlphaFoldDB" id="A0A3M7PSP8"/>
<dbReference type="PANTHER" id="PTHR45786:SF74">
    <property type="entry name" value="ATP-DEPENDENT DNA HELICASE"/>
    <property type="match status" value="1"/>
</dbReference>
<dbReference type="PANTHER" id="PTHR45786">
    <property type="entry name" value="DNA BINDING PROTEIN-LIKE"/>
    <property type="match status" value="1"/>
</dbReference>
<reference evidence="2 3" key="1">
    <citation type="journal article" date="2018" name="Sci. Rep.">
        <title>Genomic signatures of local adaptation to the degree of environmental predictability in rotifers.</title>
        <authorList>
            <person name="Franch-Gras L."/>
            <person name="Hahn C."/>
            <person name="Garcia-Roger E.M."/>
            <person name="Carmona M.J."/>
            <person name="Serra M."/>
            <person name="Gomez A."/>
        </authorList>
    </citation>
    <scope>NUCLEOTIDE SEQUENCE [LARGE SCALE GENOMIC DNA]</scope>
    <source>
        <strain evidence="2">HYR1</strain>
    </source>
</reference>
<feature type="non-terminal residue" evidence="2">
    <location>
        <position position="216"/>
    </location>
</feature>
<dbReference type="STRING" id="10195.A0A3M7PSP8"/>
<dbReference type="Proteomes" id="UP000276133">
    <property type="component" value="Unassembled WGS sequence"/>
</dbReference>
<comment type="caution">
    <text evidence="2">The sequence shown here is derived from an EMBL/GenBank/DDBJ whole genome shotgun (WGS) entry which is preliminary data.</text>
</comment>
<keyword evidence="2" id="KW-0547">Nucleotide-binding</keyword>
<keyword evidence="2" id="KW-0378">Hydrolase</keyword>